<evidence type="ECO:0000256" key="2">
    <source>
        <dbReference type="SAM" id="Phobius"/>
    </source>
</evidence>
<dbReference type="EMBL" id="BAABKG010000002">
    <property type="protein sequence ID" value="GAA5144710.1"/>
    <property type="molecule type" value="Genomic_DNA"/>
</dbReference>
<keyword evidence="2" id="KW-1133">Transmembrane helix</keyword>
<dbReference type="InterPro" id="IPR019198">
    <property type="entry name" value="Beta_propeller_containing"/>
</dbReference>
<feature type="compositionally biased region" description="Low complexity" evidence="1">
    <location>
        <begin position="78"/>
        <end position="92"/>
    </location>
</feature>
<keyword evidence="4" id="KW-1185">Reference proteome</keyword>
<accession>A0ABP9PD90</accession>
<dbReference type="Pfam" id="PF09826">
    <property type="entry name" value="Beta_propel"/>
    <property type="match status" value="1"/>
</dbReference>
<keyword evidence="2" id="KW-0812">Transmembrane</keyword>
<keyword evidence="2" id="KW-0472">Membrane</keyword>
<comment type="caution">
    <text evidence="3">The sequence shown here is derived from an EMBL/GenBank/DDBJ whole genome shotgun (WGS) entry which is preliminary data.</text>
</comment>
<organism evidence="3 4">
    <name type="scientific">Nocardioides marinquilinus</name>
    <dbReference type="NCBI Taxonomy" id="1210400"/>
    <lineage>
        <taxon>Bacteria</taxon>
        <taxon>Bacillati</taxon>
        <taxon>Actinomycetota</taxon>
        <taxon>Actinomycetes</taxon>
        <taxon>Propionibacteriales</taxon>
        <taxon>Nocardioidaceae</taxon>
        <taxon>Nocardioides</taxon>
    </lineage>
</organism>
<evidence type="ECO:0008006" key="5">
    <source>
        <dbReference type="Google" id="ProtNLM"/>
    </source>
</evidence>
<protein>
    <recommendedName>
        <fullName evidence="5">Beta propeller domain-containing protein</fullName>
    </recommendedName>
</protein>
<name>A0ABP9PD90_9ACTN</name>
<sequence length="701" mass="73876">MTDLERQWDELPVGPAPVDAILREARRTRTTRRRAALRRPLLGVVAVGAVAAAFVAGGVVTQPPPGPATPGEAGSGSGADAAPPGSDASPAAFFGELQAPDSCDDLLDHYVGRGLDLVSRYGWDGPDVYPQWYAFAEDESAEMALPAAPLSMSRDAQAYSAQVEGSHASGTGTNVQEAGVDEPDAVKTDGRLLVRLREAELTVYDLTGGPDEPVTELGSLDLGDLHDGEILLAGDRVVALGNDGTRARRSTNPYSYYSGSDLPSPQTRVLTVDISDPTSPALGQTVDYDAELVAARQHGDDVRLVLRKGLPDLDFERGAGAGAANRDVVESSTLDDWLPHVSVDGGEPTDLLDCDRVAVPRADLGLATMAVVGFSASSSDDGGTADALGLAGDAPLTYESAGHLYLAASGDQSMLCFDWCGLPPTTTAGFDGTTHVYDFALDGTGATYVGAGEVEGTVRDRWSMDEVDGVLRLAVGPSSETGSWNSIVTLRADGDELVEVGRLDRLGIGEDVKAVRWFDGLALLVTFRQVDPLYAVDLTDAARPRLLGELKIPGFSSYLHPLGPVRVLGLGTGPQPGGGSGAQAGLFLTRDLTDPRRVDVESYGRGTYARAGDDPRQFTWLPDQRVALTVVARGRTGWVSTLTLENGRMSSRMTRVEYGSDVDDVRLVPVSPPDAPAGPDADPDRRVVLVTGEDVAWFPLA</sequence>
<reference evidence="4" key="1">
    <citation type="journal article" date="2019" name="Int. J. Syst. Evol. Microbiol.">
        <title>The Global Catalogue of Microorganisms (GCM) 10K type strain sequencing project: providing services to taxonomists for standard genome sequencing and annotation.</title>
        <authorList>
            <consortium name="The Broad Institute Genomics Platform"/>
            <consortium name="The Broad Institute Genome Sequencing Center for Infectious Disease"/>
            <person name="Wu L."/>
            <person name="Ma J."/>
        </authorList>
    </citation>
    <scope>NUCLEOTIDE SEQUENCE [LARGE SCALE GENOMIC DNA]</scope>
    <source>
        <strain evidence="4">JCM 18459</strain>
    </source>
</reference>
<evidence type="ECO:0000256" key="1">
    <source>
        <dbReference type="SAM" id="MobiDB-lite"/>
    </source>
</evidence>
<evidence type="ECO:0000313" key="3">
    <source>
        <dbReference type="EMBL" id="GAA5144710.1"/>
    </source>
</evidence>
<feature type="transmembrane region" description="Helical" evidence="2">
    <location>
        <begin position="41"/>
        <end position="60"/>
    </location>
</feature>
<dbReference type="Proteomes" id="UP001500221">
    <property type="component" value="Unassembled WGS sequence"/>
</dbReference>
<feature type="region of interest" description="Disordered" evidence="1">
    <location>
        <begin position="60"/>
        <end position="93"/>
    </location>
</feature>
<evidence type="ECO:0000313" key="4">
    <source>
        <dbReference type="Proteomes" id="UP001500221"/>
    </source>
</evidence>
<dbReference type="RefSeq" id="WP_345455869.1">
    <property type="nucleotide sequence ID" value="NZ_BAABKG010000002.1"/>
</dbReference>
<proteinExistence type="predicted"/>
<gene>
    <name evidence="3" type="ORF">GCM10023340_12820</name>
</gene>